<comment type="caution">
    <text evidence="1">The sequence shown here is derived from an EMBL/GenBank/DDBJ whole genome shotgun (WGS) entry which is preliminary data.</text>
</comment>
<sequence>MTGRAPLVVVGNPDNRRVTLFRTVAAEGGMPTAVLPWRRPVAGPVRLPPRAVDRWRAGTSAGSAA</sequence>
<dbReference type="RefSeq" id="WP_196205509.1">
    <property type="nucleotide sequence ID" value="NZ_JADPUN010000311.1"/>
</dbReference>
<evidence type="ECO:0000313" key="1">
    <source>
        <dbReference type="EMBL" id="MBF9134019.1"/>
    </source>
</evidence>
<proteinExistence type="predicted"/>
<dbReference type="Proteomes" id="UP000638560">
    <property type="component" value="Unassembled WGS sequence"/>
</dbReference>
<name>A0ABS0H795_9ACTN</name>
<evidence type="ECO:0000313" key="2">
    <source>
        <dbReference type="Proteomes" id="UP000638560"/>
    </source>
</evidence>
<dbReference type="EMBL" id="JADPUN010000311">
    <property type="protein sequence ID" value="MBF9134019.1"/>
    <property type="molecule type" value="Genomic_DNA"/>
</dbReference>
<keyword evidence="2" id="KW-1185">Reference proteome</keyword>
<protein>
    <submittedName>
        <fullName evidence="1">Uncharacterized protein</fullName>
    </submittedName>
</protein>
<reference evidence="1 2" key="1">
    <citation type="submission" date="2020-11" db="EMBL/GenBank/DDBJ databases">
        <title>A novel isolate from a Black sea contaminated sediment with potential to produce alkanes: Plantactinospora alkalitolerans sp. nov.</title>
        <authorList>
            <person name="Carro L."/>
            <person name="Veyisoglu A."/>
            <person name="Guven K."/>
            <person name="Schumann P."/>
            <person name="Klenk H.-P."/>
            <person name="Sahin N."/>
        </authorList>
    </citation>
    <scope>NUCLEOTIDE SEQUENCE [LARGE SCALE GENOMIC DNA]</scope>
    <source>
        <strain evidence="1 2">S1510</strain>
    </source>
</reference>
<gene>
    <name evidence="1" type="ORF">I0C86_34540</name>
</gene>
<accession>A0ABS0H795</accession>
<organism evidence="1 2">
    <name type="scientific">Plantactinospora alkalitolerans</name>
    <dbReference type="NCBI Taxonomy" id="2789879"/>
    <lineage>
        <taxon>Bacteria</taxon>
        <taxon>Bacillati</taxon>
        <taxon>Actinomycetota</taxon>
        <taxon>Actinomycetes</taxon>
        <taxon>Micromonosporales</taxon>
        <taxon>Micromonosporaceae</taxon>
        <taxon>Plantactinospora</taxon>
    </lineage>
</organism>